<accession>A0A6N7XHH3</accession>
<keyword evidence="1" id="KW-0472">Membrane</keyword>
<dbReference type="RefSeq" id="WP_154439553.1">
    <property type="nucleotide sequence ID" value="NZ_JAHLPJ010000001.1"/>
</dbReference>
<evidence type="ECO:0000313" key="4">
    <source>
        <dbReference type="Proteomes" id="UP000469523"/>
    </source>
</evidence>
<evidence type="ECO:0000313" key="3">
    <source>
        <dbReference type="EMBL" id="MSU01136.1"/>
    </source>
</evidence>
<evidence type="ECO:0000256" key="1">
    <source>
        <dbReference type="SAM" id="Phobius"/>
    </source>
</evidence>
<feature type="transmembrane region" description="Helical" evidence="1">
    <location>
        <begin position="216"/>
        <end position="238"/>
    </location>
</feature>
<proteinExistence type="predicted"/>
<keyword evidence="1" id="KW-1133">Transmembrane helix</keyword>
<feature type="transmembrane region" description="Helical" evidence="1">
    <location>
        <begin position="127"/>
        <end position="145"/>
    </location>
</feature>
<sequence>MTELKTINLSKNKDYDLSQLDLNDPKVLDSIELDRRDWTMGAIKAFIISAIAIFVFFVPINGGIPFGYIYQGAISIVDSLIVINGQAVGALLLCTIVLMSTGIASVIGKFFSKKESKLYKYFEADSIIHPFLYLAGGIFILLYFLNKIGVYSAPEMIVGPSTGEMVIPGVVIGVAFIIPVGAFFIPFLTDYGCIDFFGVLLEPLMRPLFKTPGKSAVDACASFVGSTTMGIIITSRMYRGNIYTEKESSIVATCFSAVSVGYALLVMETAGIGEHFIKTYFVSFLLAFILAAICSRLWPLNKKRDVFANGKVQTDEDRKEASLKFGPSMLKAGVNRASVRAHTSGGMFKRIVDSVVDSFPVLPKVITLLCSIGILGMIVAKYTPVFDIIGYAFLPLTKLLGVPDAQVAATAIPTGITEMFIPVLTIADKVAQLHIKTRFFVTVVSMVQIIFLAESVVVIMNTGLPLKFKELMIIFLQRTIIAMPFAALFMHILF</sequence>
<keyword evidence="1" id="KW-0812">Transmembrane</keyword>
<dbReference type="Proteomes" id="UP000469523">
    <property type="component" value="Unassembled WGS sequence"/>
</dbReference>
<name>A0A6N7XHH3_9FIRM</name>
<comment type="caution">
    <text evidence="3">The sequence shown here is derived from an EMBL/GenBank/DDBJ whole genome shotgun (WGS) entry which is preliminary data.</text>
</comment>
<feature type="transmembrane region" description="Helical" evidence="1">
    <location>
        <begin position="472"/>
        <end position="493"/>
    </location>
</feature>
<protein>
    <submittedName>
        <fullName evidence="3">YjiH family protein</fullName>
    </submittedName>
</protein>
<feature type="domain" description="Nucleoside transporter/FeoB GTPase Gate" evidence="2">
    <location>
        <begin position="172"/>
        <end position="261"/>
    </location>
</feature>
<gene>
    <name evidence="3" type="ORF">FYJ83_06595</name>
</gene>
<feature type="transmembrane region" description="Helical" evidence="1">
    <location>
        <begin position="90"/>
        <end position="107"/>
    </location>
</feature>
<feature type="transmembrane region" description="Helical" evidence="1">
    <location>
        <begin position="166"/>
        <end position="188"/>
    </location>
</feature>
<feature type="transmembrane region" description="Helical" evidence="1">
    <location>
        <begin position="365"/>
        <end position="385"/>
    </location>
</feature>
<dbReference type="Pfam" id="PF07670">
    <property type="entry name" value="Gate"/>
    <property type="match status" value="1"/>
</dbReference>
<feature type="transmembrane region" description="Helical" evidence="1">
    <location>
        <begin position="405"/>
        <end position="427"/>
    </location>
</feature>
<feature type="transmembrane region" description="Helical" evidence="1">
    <location>
        <begin position="250"/>
        <end position="267"/>
    </location>
</feature>
<dbReference type="InterPro" id="IPR011642">
    <property type="entry name" value="Gate_dom"/>
</dbReference>
<dbReference type="AlphaFoldDB" id="A0A6N7XHH3"/>
<organism evidence="3 4">
    <name type="scientific">Tissierella pigra</name>
    <dbReference type="NCBI Taxonomy" id="2607614"/>
    <lineage>
        <taxon>Bacteria</taxon>
        <taxon>Bacillati</taxon>
        <taxon>Bacillota</taxon>
        <taxon>Tissierellia</taxon>
        <taxon>Tissierellales</taxon>
        <taxon>Tissierellaceae</taxon>
        <taxon>Tissierella</taxon>
    </lineage>
</organism>
<dbReference type="EMBL" id="VUNQ01000011">
    <property type="protein sequence ID" value="MSU01136.1"/>
    <property type="molecule type" value="Genomic_DNA"/>
</dbReference>
<feature type="transmembrane region" description="Helical" evidence="1">
    <location>
        <begin position="279"/>
        <end position="298"/>
    </location>
</feature>
<evidence type="ECO:0000259" key="2">
    <source>
        <dbReference type="Pfam" id="PF07670"/>
    </source>
</evidence>
<keyword evidence="4" id="KW-1185">Reference proteome</keyword>
<feature type="transmembrane region" description="Helical" evidence="1">
    <location>
        <begin position="41"/>
        <end position="60"/>
    </location>
</feature>
<feature type="transmembrane region" description="Helical" evidence="1">
    <location>
        <begin position="439"/>
        <end position="460"/>
    </location>
</feature>
<reference evidence="3 4" key="1">
    <citation type="submission" date="2019-09" db="EMBL/GenBank/DDBJ databases">
        <title>In-depth cultivation of the pig gut microbiome towards novel bacterial diversity and tailored functional studies.</title>
        <authorList>
            <person name="Wylensek D."/>
            <person name="Hitch T.C.A."/>
            <person name="Clavel T."/>
        </authorList>
    </citation>
    <scope>NUCLEOTIDE SEQUENCE [LARGE SCALE GENOMIC DNA]</scope>
    <source>
        <strain evidence="3 4">WCA3-693-APC-4?</strain>
    </source>
</reference>